<dbReference type="EMBL" id="BAAAPZ010000019">
    <property type="protein sequence ID" value="GAA2106560.1"/>
    <property type="molecule type" value="Genomic_DNA"/>
</dbReference>
<keyword evidence="1" id="KW-0472">Membrane</keyword>
<proteinExistence type="predicted"/>
<dbReference type="InterPro" id="IPR003425">
    <property type="entry name" value="CCB3/YggT"/>
</dbReference>
<protein>
    <submittedName>
        <fullName evidence="2">YggT family protein</fullName>
    </submittedName>
</protein>
<gene>
    <name evidence="2" type="ORF">GCM10009823_32710</name>
</gene>
<feature type="transmembrane region" description="Helical" evidence="1">
    <location>
        <begin position="6"/>
        <end position="26"/>
    </location>
</feature>
<feature type="transmembrane region" description="Helical" evidence="1">
    <location>
        <begin position="73"/>
        <end position="96"/>
    </location>
</feature>
<reference evidence="2 3" key="1">
    <citation type="journal article" date="2019" name="Int. J. Syst. Evol. Microbiol.">
        <title>The Global Catalogue of Microorganisms (GCM) 10K type strain sequencing project: providing services to taxonomists for standard genome sequencing and annotation.</title>
        <authorList>
            <consortium name="The Broad Institute Genomics Platform"/>
            <consortium name="The Broad Institute Genome Sequencing Center for Infectious Disease"/>
            <person name="Wu L."/>
            <person name="Ma J."/>
        </authorList>
    </citation>
    <scope>NUCLEOTIDE SEQUENCE [LARGE SCALE GENOMIC DNA]</scope>
    <source>
        <strain evidence="2 3">JCM 15900</strain>
    </source>
</reference>
<organism evidence="2 3">
    <name type="scientific">Brevibacterium salitolerans</name>
    <dbReference type="NCBI Taxonomy" id="1403566"/>
    <lineage>
        <taxon>Bacteria</taxon>
        <taxon>Bacillati</taxon>
        <taxon>Actinomycetota</taxon>
        <taxon>Actinomycetes</taxon>
        <taxon>Micrococcales</taxon>
        <taxon>Brevibacteriaceae</taxon>
        <taxon>Brevibacterium</taxon>
    </lineage>
</organism>
<accession>A0ABN2X836</accession>
<name>A0ABN2X836_9MICO</name>
<evidence type="ECO:0000313" key="2">
    <source>
        <dbReference type="EMBL" id="GAA2106560.1"/>
    </source>
</evidence>
<keyword evidence="1" id="KW-1133">Transmembrane helix</keyword>
<keyword evidence="3" id="KW-1185">Reference proteome</keyword>
<dbReference type="Proteomes" id="UP001500984">
    <property type="component" value="Unassembled WGS sequence"/>
</dbReference>
<dbReference type="RefSeq" id="WP_291794789.1">
    <property type="nucleotide sequence ID" value="NZ_BAAAPZ010000019.1"/>
</dbReference>
<evidence type="ECO:0000256" key="1">
    <source>
        <dbReference type="SAM" id="Phobius"/>
    </source>
</evidence>
<comment type="caution">
    <text evidence="2">The sequence shown here is derived from an EMBL/GenBank/DDBJ whole genome shotgun (WGS) entry which is preliminary data.</text>
</comment>
<evidence type="ECO:0000313" key="3">
    <source>
        <dbReference type="Proteomes" id="UP001500984"/>
    </source>
</evidence>
<sequence length="100" mass="11234">MLSTLFVLAGYLLSLYVWVLLARVVLDLIQVFSRDWRPTGFLLVVCEFVYTLTDPPVRLVRKVIPPLRLGGVALDLGFIVVFIGVQFLAQILFNVARVVA</sequence>
<keyword evidence="1" id="KW-0812">Transmembrane</keyword>
<dbReference type="Pfam" id="PF02325">
    <property type="entry name" value="CCB3_YggT"/>
    <property type="match status" value="1"/>
</dbReference>